<keyword evidence="2" id="KW-1185">Reference proteome</keyword>
<sequence length="544" mass="61728">MLLGEEHDICRVVLAATVVSYDSFCYLNNNINRYTPIGTQSSSLFGVHCNTVRDYVFLLALPLPKGIAQTFGPLELKLTKLISNFSHVCNVCVLYLPPPLHITHTPLTKRLLTINIFPNSKMDSEAVIEFLGDVPVLQRFPSSSIRKIAQLVVVKRYNSGEYIFREGQPRDGIYIIWEGEVEVSGAFHADNHDFQVFQWRKFDCFTQNESVGKEDIIALTKLTLLMLPRKYSPLMQPTSIWSADMNLETCAPVEHILSLDSLDMNTFRGITLQGAPKSSNVYGGQFMGQALAAASKTVHFLKILHSFHAHFLLAGDINIPIIYQVDRLHDMPNIATRRVNAVQKERVVFFLIASFHRGEEGYDHQEPTMPSVPDPEMLLPEHGLEEGVKHLRNLQRMEVSTSTSVPWPTEIRPVDPVKYTRQTKRSPSVIYWLRAKGRLPDDQALHRCVGAYFSDLLFIQISLNPHRRKGLSPSSISLDHSMWFHRDFRADDWLLYVIDSPTAYNARGFSRGQMFNRKGELVLSAMQVGVVRKARFVSTTASKL</sequence>
<proteinExistence type="predicted"/>
<reference evidence="1 2" key="2">
    <citation type="journal article" date="2022" name="Mol. Ecol. Resour.">
        <title>The genomes of chicory, endive, great burdock and yacon provide insights into Asteraceae paleo-polyploidization history and plant inulin production.</title>
        <authorList>
            <person name="Fan W."/>
            <person name="Wang S."/>
            <person name="Wang H."/>
            <person name="Wang A."/>
            <person name="Jiang F."/>
            <person name="Liu H."/>
            <person name="Zhao H."/>
            <person name="Xu D."/>
            <person name="Zhang Y."/>
        </authorList>
    </citation>
    <scope>NUCLEOTIDE SEQUENCE [LARGE SCALE GENOMIC DNA]</scope>
    <source>
        <strain evidence="2">cv. Niubang</strain>
    </source>
</reference>
<comment type="caution">
    <text evidence="1">The sequence shown here is derived from an EMBL/GenBank/DDBJ whole genome shotgun (WGS) entry which is preliminary data.</text>
</comment>
<gene>
    <name evidence="1" type="ORF">L6452_36556</name>
</gene>
<accession>A0ACB8YA01</accession>
<dbReference type="Proteomes" id="UP001055879">
    <property type="component" value="Linkage Group LG13"/>
</dbReference>
<evidence type="ECO:0000313" key="1">
    <source>
        <dbReference type="EMBL" id="KAI3681752.1"/>
    </source>
</evidence>
<evidence type="ECO:0000313" key="2">
    <source>
        <dbReference type="Proteomes" id="UP001055879"/>
    </source>
</evidence>
<reference evidence="2" key="1">
    <citation type="journal article" date="2022" name="Mol. Ecol. Resour.">
        <title>The genomes of chicory, endive, great burdock and yacon provide insights into Asteraceae palaeo-polyploidization history and plant inulin production.</title>
        <authorList>
            <person name="Fan W."/>
            <person name="Wang S."/>
            <person name="Wang H."/>
            <person name="Wang A."/>
            <person name="Jiang F."/>
            <person name="Liu H."/>
            <person name="Zhao H."/>
            <person name="Xu D."/>
            <person name="Zhang Y."/>
        </authorList>
    </citation>
    <scope>NUCLEOTIDE SEQUENCE [LARGE SCALE GENOMIC DNA]</scope>
    <source>
        <strain evidence="2">cv. Niubang</strain>
    </source>
</reference>
<dbReference type="EMBL" id="CM042059">
    <property type="protein sequence ID" value="KAI3681752.1"/>
    <property type="molecule type" value="Genomic_DNA"/>
</dbReference>
<name>A0ACB8YA01_ARCLA</name>
<organism evidence="1 2">
    <name type="scientific">Arctium lappa</name>
    <name type="common">Greater burdock</name>
    <name type="synonym">Lappa major</name>
    <dbReference type="NCBI Taxonomy" id="4217"/>
    <lineage>
        <taxon>Eukaryota</taxon>
        <taxon>Viridiplantae</taxon>
        <taxon>Streptophyta</taxon>
        <taxon>Embryophyta</taxon>
        <taxon>Tracheophyta</taxon>
        <taxon>Spermatophyta</taxon>
        <taxon>Magnoliopsida</taxon>
        <taxon>eudicotyledons</taxon>
        <taxon>Gunneridae</taxon>
        <taxon>Pentapetalae</taxon>
        <taxon>asterids</taxon>
        <taxon>campanulids</taxon>
        <taxon>Asterales</taxon>
        <taxon>Asteraceae</taxon>
        <taxon>Carduoideae</taxon>
        <taxon>Cardueae</taxon>
        <taxon>Arctiinae</taxon>
        <taxon>Arctium</taxon>
    </lineage>
</organism>
<protein>
    <submittedName>
        <fullName evidence="1">Uncharacterized protein</fullName>
    </submittedName>
</protein>